<dbReference type="AlphaFoldDB" id="A0A1E5NH39"/>
<accession>A0A1E5NH39</accession>
<comment type="caution">
    <text evidence="2">The sequence shown here is derived from an EMBL/GenBank/DDBJ whole genome shotgun (WGS) entry which is preliminary data.</text>
</comment>
<reference evidence="2 3" key="1">
    <citation type="submission" date="2016-08" db="EMBL/GenBank/DDBJ databases">
        <title>Characterization and recognition of Brachyspira hampsonii sp. nov., a novel intestinal spirochete that is pathogenic to pigs.</title>
        <authorList>
            <person name="Mirajkar N."/>
            <person name="La T."/>
            <person name="Phillips N."/>
            <person name="Hampson D."/>
            <person name="Gebhart C."/>
        </authorList>
    </citation>
    <scope>NUCLEOTIDE SEQUENCE [LARGE SCALE GENOMIC DNA]</scope>
    <source>
        <strain evidence="2 3">P280/1</strain>
    </source>
</reference>
<dbReference type="PANTHER" id="PTHR37829:SF3">
    <property type="entry name" value="PROTEIN JAYE-RELATED"/>
    <property type="match status" value="1"/>
</dbReference>
<dbReference type="InterPro" id="IPR058531">
    <property type="entry name" value="Baseplate_J_M"/>
</dbReference>
<dbReference type="Pfam" id="PF26078">
    <property type="entry name" value="Baseplate_J_M"/>
    <property type="match status" value="1"/>
</dbReference>
<proteinExistence type="predicted"/>
<dbReference type="EMBL" id="MDCO01000006">
    <property type="protein sequence ID" value="OEJ15485.1"/>
    <property type="molecule type" value="Genomic_DNA"/>
</dbReference>
<dbReference type="InterPro" id="IPR052399">
    <property type="entry name" value="Phage_Baseplate_Assmbl_Protein"/>
</dbReference>
<protein>
    <recommendedName>
        <fullName evidence="1">Baseplate J-like central domain-containing protein</fullName>
    </recommendedName>
</protein>
<organism evidence="2 3">
    <name type="scientific">Brachyspira hampsonii</name>
    <dbReference type="NCBI Taxonomy" id="1287055"/>
    <lineage>
        <taxon>Bacteria</taxon>
        <taxon>Pseudomonadati</taxon>
        <taxon>Spirochaetota</taxon>
        <taxon>Spirochaetia</taxon>
        <taxon>Brachyspirales</taxon>
        <taxon>Brachyspiraceae</taxon>
        <taxon>Brachyspira</taxon>
    </lineage>
</organism>
<gene>
    <name evidence="2" type="ORF">BFL38_14450</name>
</gene>
<dbReference type="Proteomes" id="UP000095247">
    <property type="component" value="Unassembled WGS sequence"/>
</dbReference>
<evidence type="ECO:0000259" key="1">
    <source>
        <dbReference type="Pfam" id="PF26078"/>
    </source>
</evidence>
<dbReference type="PANTHER" id="PTHR37829">
    <property type="entry name" value="PHAGE-LIKE ELEMENT PBSX PROTEIN XKDT"/>
    <property type="match status" value="1"/>
</dbReference>
<feature type="domain" description="Baseplate J-like central" evidence="1">
    <location>
        <begin position="194"/>
        <end position="258"/>
    </location>
</feature>
<evidence type="ECO:0000313" key="3">
    <source>
        <dbReference type="Proteomes" id="UP000095247"/>
    </source>
</evidence>
<evidence type="ECO:0000313" key="2">
    <source>
        <dbReference type="EMBL" id="OEJ15485.1"/>
    </source>
</evidence>
<sequence length="369" mass="41307">MNQIPTIKEIRDNILSDIKTKIYSDKAESIMLERSVWYVLATAFAAVLRSCYEFARYIKRQIFTSTADEESLELRGQQYGIYRKKGENTVLSVKVTGDAFAEIPENSQLMHDDYIYLTKSKTKLDIAGEGKAEIVSTIIGNDTILPVGESLTFISPISNIDSNAVVSEIIKEGEDEEAIETLRNRIQVFERTRPQGGAVPDFILWTTEVAEISGAMILRATQDDRVVTVYPIADESTGSRIPDEKKLKEVLDYVSDDVRCPPCLVRVEAPRELIIDVTVRNLSPLNEASKTRLESAWDNFLKTKKPKQYTNDNDVDNLIDKATLISTALLNDIKTLDIDSVSIVDEPSISVPYILKIGELAKLGTVTYV</sequence>
<dbReference type="RefSeq" id="WP_069726036.1">
    <property type="nucleotide sequence ID" value="NZ_MDCO01000006.1"/>
</dbReference>
<name>A0A1E5NH39_9SPIR</name>